<dbReference type="CDD" id="cd12095">
    <property type="entry name" value="TM_ErbB3"/>
    <property type="match status" value="1"/>
</dbReference>
<dbReference type="PROSITE" id="PS50011">
    <property type="entry name" value="PROTEIN_KINASE_DOM"/>
    <property type="match status" value="1"/>
</dbReference>
<dbReference type="FunFam" id="2.10.220.10:FF:000001">
    <property type="entry name" value="Receptor protein-tyrosine kinase"/>
    <property type="match status" value="1"/>
</dbReference>
<feature type="transmembrane region" description="Helical" evidence="20">
    <location>
        <begin position="303"/>
        <end position="326"/>
    </location>
</feature>
<reference evidence="23" key="1">
    <citation type="submission" date="2025-08" db="UniProtKB">
        <authorList>
            <consortium name="Ensembl"/>
        </authorList>
    </citation>
    <scope>IDENTIFICATION</scope>
</reference>
<evidence type="ECO:0000256" key="1">
    <source>
        <dbReference type="ARBA" id="ARBA00004479"/>
    </source>
</evidence>
<dbReference type="GO" id="GO:0038131">
    <property type="term" value="F:neuregulin receptor activity"/>
    <property type="evidence" value="ECO:0007669"/>
    <property type="project" value="Ensembl"/>
</dbReference>
<evidence type="ECO:0000256" key="16">
    <source>
        <dbReference type="ARBA" id="ARBA00051243"/>
    </source>
</evidence>
<dbReference type="Pfam" id="PF01030">
    <property type="entry name" value="Recep_L_domain"/>
    <property type="match status" value="2"/>
</dbReference>
<dbReference type="GO" id="GO:0004714">
    <property type="term" value="F:transmembrane receptor protein tyrosine kinase activity"/>
    <property type="evidence" value="ECO:0007669"/>
    <property type="project" value="UniProtKB-EC"/>
</dbReference>
<dbReference type="GeneTree" id="ENSGT00940000156107"/>
<keyword evidence="12 17" id="KW-0829">Tyrosine-protein kinase</keyword>
<evidence type="ECO:0000256" key="11">
    <source>
        <dbReference type="ARBA" id="ARBA00023136"/>
    </source>
</evidence>
<evidence type="ECO:0000256" key="15">
    <source>
        <dbReference type="ARBA" id="ARBA00023180"/>
    </source>
</evidence>
<accession>A0A8C5L8D7</accession>
<keyword evidence="3" id="KW-0597">Phosphoprotein</keyword>
<feature type="signal peptide" evidence="21">
    <location>
        <begin position="1"/>
        <end position="19"/>
    </location>
</feature>
<dbReference type="FunFam" id="3.80.20.20:FF:000004">
    <property type="entry name" value="Receptor protein-tyrosine kinase"/>
    <property type="match status" value="1"/>
</dbReference>
<dbReference type="GO" id="GO:0014044">
    <property type="term" value="P:Schwann cell development"/>
    <property type="evidence" value="ECO:0007669"/>
    <property type="project" value="Ensembl"/>
</dbReference>
<dbReference type="GO" id="GO:0055025">
    <property type="term" value="P:positive regulation of cardiac muscle tissue development"/>
    <property type="evidence" value="ECO:0007669"/>
    <property type="project" value="Ensembl"/>
</dbReference>
<keyword evidence="9 17" id="KW-0067">ATP-binding</keyword>
<feature type="domain" description="Protein kinase" evidence="22">
    <location>
        <begin position="622"/>
        <end position="879"/>
    </location>
</feature>
<dbReference type="InterPro" id="IPR032778">
    <property type="entry name" value="GF_recep_IV"/>
</dbReference>
<keyword evidence="13" id="KW-1015">Disulfide bond</keyword>
<dbReference type="GO" id="GO:0042552">
    <property type="term" value="P:myelination"/>
    <property type="evidence" value="ECO:0007669"/>
    <property type="project" value="Ensembl"/>
</dbReference>
<evidence type="ECO:0000256" key="2">
    <source>
        <dbReference type="ARBA" id="ARBA00011902"/>
    </source>
</evidence>
<feature type="binding site" evidence="18">
    <location>
        <position position="655"/>
    </location>
    <ligand>
        <name>ATP</name>
        <dbReference type="ChEBI" id="CHEBI:30616"/>
    </ligand>
</feature>
<evidence type="ECO:0000256" key="18">
    <source>
        <dbReference type="PIRSR" id="PIRSR000619-2"/>
    </source>
</evidence>
<comment type="catalytic activity">
    <reaction evidence="16">
        <text>L-tyrosyl-[protein] + ATP = O-phospho-L-tyrosyl-[protein] + ADP + H(+)</text>
        <dbReference type="Rhea" id="RHEA:10596"/>
        <dbReference type="Rhea" id="RHEA-COMP:10136"/>
        <dbReference type="Rhea" id="RHEA-COMP:20101"/>
        <dbReference type="ChEBI" id="CHEBI:15378"/>
        <dbReference type="ChEBI" id="CHEBI:30616"/>
        <dbReference type="ChEBI" id="CHEBI:46858"/>
        <dbReference type="ChEBI" id="CHEBI:61978"/>
        <dbReference type="ChEBI" id="CHEBI:456216"/>
        <dbReference type="EC" id="2.7.10.1"/>
    </reaction>
</comment>
<gene>
    <name evidence="23" type="primary">Erbb3</name>
</gene>
<dbReference type="GO" id="GO:0010628">
    <property type="term" value="P:positive regulation of gene expression"/>
    <property type="evidence" value="ECO:0007669"/>
    <property type="project" value="Ensembl"/>
</dbReference>
<evidence type="ECO:0000256" key="3">
    <source>
        <dbReference type="ARBA" id="ARBA00022553"/>
    </source>
</evidence>
<dbReference type="GO" id="GO:0016324">
    <property type="term" value="C:apical plasma membrane"/>
    <property type="evidence" value="ECO:0007669"/>
    <property type="project" value="Ensembl"/>
</dbReference>
<reference evidence="23" key="2">
    <citation type="submission" date="2025-09" db="UniProtKB">
        <authorList>
            <consortium name="Ensembl"/>
        </authorList>
    </citation>
    <scope>IDENTIFICATION</scope>
</reference>
<name>A0A8C5L8D7_JACJA</name>
<dbReference type="GO" id="GO:0046982">
    <property type="term" value="F:protein heterodimerization activity"/>
    <property type="evidence" value="ECO:0007669"/>
    <property type="project" value="Ensembl"/>
</dbReference>
<dbReference type="InterPro" id="IPR016245">
    <property type="entry name" value="Tyr_kinase_EGF/ERB/XmrK_rcpt"/>
</dbReference>
<dbReference type="GO" id="GO:0042802">
    <property type="term" value="F:identical protein binding"/>
    <property type="evidence" value="ECO:0007669"/>
    <property type="project" value="Ensembl"/>
</dbReference>
<feature type="transmembrane region" description="Helical" evidence="20">
    <location>
        <begin position="557"/>
        <end position="579"/>
    </location>
</feature>
<dbReference type="InterPro" id="IPR000719">
    <property type="entry name" value="Prot_kinase_dom"/>
</dbReference>
<evidence type="ECO:0000256" key="20">
    <source>
        <dbReference type="SAM" id="Phobius"/>
    </source>
</evidence>
<dbReference type="Proteomes" id="UP000694385">
    <property type="component" value="Unassembled WGS sequence"/>
</dbReference>
<evidence type="ECO:0000256" key="17">
    <source>
        <dbReference type="PIRNR" id="PIRNR000619"/>
    </source>
</evidence>
<dbReference type="Ensembl" id="ENSJJAT00000026943.1">
    <property type="protein sequence ID" value="ENSJJAP00000020395.1"/>
    <property type="gene ID" value="ENSJJAG00000021056.1"/>
</dbReference>
<dbReference type="GO" id="GO:0038133">
    <property type="term" value="P:ERBB2-ERBB3 signaling pathway"/>
    <property type="evidence" value="ECO:0007669"/>
    <property type="project" value="Ensembl"/>
</dbReference>
<dbReference type="Gene3D" id="2.10.220.10">
    <property type="entry name" value="Hormone Receptor, Insulin-like Growth Factor Receptor 1, Chain A, domain 2"/>
    <property type="match status" value="2"/>
</dbReference>
<dbReference type="Gene3D" id="1.20.890.10">
    <property type="entry name" value="cAMP-dependent protein kinase regulatory subunit, dimerization-anchoring domain"/>
    <property type="match status" value="1"/>
</dbReference>
<dbReference type="Pfam" id="PF14843">
    <property type="entry name" value="GF_recep_IV"/>
    <property type="match status" value="1"/>
</dbReference>
<evidence type="ECO:0000256" key="6">
    <source>
        <dbReference type="ARBA" id="ARBA00022729"/>
    </source>
</evidence>
<dbReference type="InterPro" id="IPR000494">
    <property type="entry name" value="Rcpt_L-dom"/>
</dbReference>
<dbReference type="FunFam" id="2.10.220.10:FF:000002">
    <property type="entry name" value="Receptor protein-tyrosine kinase"/>
    <property type="match status" value="1"/>
</dbReference>
<dbReference type="GO" id="GO:0031625">
    <property type="term" value="F:ubiquitin protein ligase binding"/>
    <property type="evidence" value="ECO:0007669"/>
    <property type="project" value="Ensembl"/>
</dbReference>
<dbReference type="FunFam" id="3.30.200.20:FF:000276">
    <property type="entry name" value="Receptor tyrosine-protein kinase erbB-3"/>
    <property type="match status" value="1"/>
</dbReference>
<dbReference type="GO" id="GO:0043491">
    <property type="term" value="P:phosphatidylinositol 3-kinase/protein kinase B signal transduction"/>
    <property type="evidence" value="ECO:0007669"/>
    <property type="project" value="Ensembl"/>
</dbReference>
<dbReference type="GO" id="GO:0009968">
    <property type="term" value="P:negative regulation of signal transduction"/>
    <property type="evidence" value="ECO:0007669"/>
    <property type="project" value="Ensembl"/>
</dbReference>
<dbReference type="SUPFAM" id="SSF56112">
    <property type="entry name" value="Protein kinase-like (PK-like)"/>
    <property type="match status" value="1"/>
</dbReference>
<dbReference type="Pfam" id="PF07714">
    <property type="entry name" value="PK_Tyr_Ser-Thr"/>
    <property type="match status" value="1"/>
</dbReference>
<dbReference type="GO" id="GO:0016323">
    <property type="term" value="C:basolateral plasma membrane"/>
    <property type="evidence" value="ECO:0007669"/>
    <property type="project" value="Ensembl"/>
</dbReference>
<evidence type="ECO:0000259" key="22">
    <source>
        <dbReference type="PROSITE" id="PS50011"/>
    </source>
</evidence>
<feature type="region of interest" description="Disordered" evidence="19">
    <location>
        <begin position="980"/>
        <end position="1061"/>
    </location>
</feature>
<dbReference type="OMA" id="GACETLC"/>
<comment type="subcellular location">
    <subcellularLocation>
        <location evidence="1">Membrane</location>
        <topology evidence="1">Single-pass type I membrane protein</topology>
    </subcellularLocation>
</comment>
<keyword evidence="10 20" id="KW-1133">Transmembrane helix</keyword>
<dbReference type="Gene3D" id="3.80.20.20">
    <property type="entry name" value="Receptor L-domain"/>
    <property type="match status" value="2"/>
</dbReference>
<comment type="similarity">
    <text evidence="17">Belongs to the protein kinase superfamily. Tyr protein kinase family. EGF receptor subfamily.</text>
</comment>
<protein>
    <recommendedName>
        <fullName evidence="2 17">Receptor protein-tyrosine kinase</fullName>
        <ecNumber evidence="2 17">2.7.10.1</ecNumber>
    </recommendedName>
</protein>
<proteinExistence type="inferred from homology"/>
<dbReference type="GO" id="GO:0007162">
    <property type="term" value="P:negative regulation of cell adhesion"/>
    <property type="evidence" value="ECO:0007669"/>
    <property type="project" value="Ensembl"/>
</dbReference>
<dbReference type="InterPro" id="IPR006211">
    <property type="entry name" value="Furin-like_Cys-rich_dom"/>
</dbReference>
<evidence type="ECO:0000256" key="13">
    <source>
        <dbReference type="ARBA" id="ARBA00023157"/>
    </source>
</evidence>
<evidence type="ECO:0000256" key="21">
    <source>
        <dbReference type="SAM" id="SignalP"/>
    </source>
</evidence>
<dbReference type="GO" id="GO:0051048">
    <property type="term" value="P:negative regulation of secretion"/>
    <property type="evidence" value="ECO:0007669"/>
    <property type="project" value="Ensembl"/>
</dbReference>
<dbReference type="AlphaFoldDB" id="A0A8C5L8D7"/>
<dbReference type="InterPro" id="IPR009030">
    <property type="entry name" value="Growth_fac_rcpt_cys_sf"/>
</dbReference>
<dbReference type="SUPFAM" id="SSF52058">
    <property type="entry name" value="L domain-like"/>
    <property type="match status" value="2"/>
</dbReference>
<keyword evidence="15" id="KW-0325">Glycoprotein</keyword>
<dbReference type="GO" id="GO:0038143">
    <property type="term" value="C:ERBB3:ERBB2 complex"/>
    <property type="evidence" value="ECO:0007669"/>
    <property type="project" value="Ensembl"/>
</dbReference>
<dbReference type="CDD" id="cd05111">
    <property type="entry name" value="PTK_HER3"/>
    <property type="match status" value="1"/>
</dbReference>
<dbReference type="GO" id="GO:0030296">
    <property type="term" value="F:protein tyrosine kinase activator activity"/>
    <property type="evidence" value="ECO:0007669"/>
    <property type="project" value="Ensembl"/>
</dbReference>
<keyword evidence="5 20" id="KW-0812">Transmembrane</keyword>
<dbReference type="GO" id="GO:0097192">
    <property type="term" value="P:extrinsic apoptotic signaling pathway in absence of ligand"/>
    <property type="evidence" value="ECO:0007669"/>
    <property type="project" value="Ensembl"/>
</dbReference>
<dbReference type="PANTHER" id="PTHR24416">
    <property type="entry name" value="TYROSINE-PROTEIN KINASE RECEPTOR"/>
    <property type="match status" value="1"/>
</dbReference>
<evidence type="ECO:0000256" key="14">
    <source>
        <dbReference type="ARBA" id="ARBA00023170"/>
    </source>
</evidence>
<dbReference type="GO" id="GO:0003197">
    <property type="term" value="P:endocardial cushion development"/>
    <property type="evidence" value="ECO:0007669"/>
    <property type="project" value="Ensembl"/>
</dbReference>
<dbReference type="SMART" id="SM00261">
    <property type="entry name" value="FU"/>
    <property type="match status" value="3"/>
</dbReference>
<dbReference type="CDD" id="cd00064">
    <property type="entry name" value="FU"/>
    <property type="match status" value="3"/>
</dbReference>
<keyword evidence="7 17" id="KW-0547">Nucleotide-binding</keyword>
<dbReference type="GO" id="GO:0005615">
    <property type="term" value="C:extracellular space"/>
    <property type="evidence" value="ECO:0007669"/>
    <property type="project" value="Ensembl"/>
</dbReference>
<dbReference type="Gene3D" id="3.30.200.20">
    <property type="entry name" value="Phosphorylase Kinase, domain 1"/>
    <property type="match status" value="1"/>
</dbReference>
<dbReference type="PRINTS" id="PR00109">
    <property type="entry name" value="TYRKINASE"/>
</dbReference>
<keyword evidence="24" id="KW-1185">Reference proteome</keyword>
<dbReference type="Pfam" id="PF00757">
    <property type="entry name" value="Furin-like"/>
    <property type="match status" value="1"/>
</dbReference>
<dbReference type="GO" id="GO:2000672">
    <property type="term" value="P:negative regulation of motor neuron apoptotic process"/>
    <property type="evidence" value="ECO:0007669"/>
    <property type="project" value="Ensembl"/>
</dbReference>
<evidence type="ECO:0000313" key="24">
    <source>
        <dbReference type="Proteomes" id="UP000694385"/>
    </source>
</evidence>
<keyword evidence="4 17" id="KW-0808">Transferase</keyword>
<dbReference type="EC" id="2.7.10.1" evidence="2 17"/>
<evidence type="ECO:0000256" key="4">
    <source>
        <dbReference type="ARBA" id="ARBA00022679"/>
    </source>
</evidence>
<dbReference type="InterPro" id="IPR050122">
    <property type="entry name" value="RTK"/>
</dbReference>
<dbReference type="GO" id="GO:0097049">
    <property type="term" value="P:motor neuron apoptotic process"/>
    <property type="evidence" value="ECO:0007669"/>
    <property type="project" value="Ensembl"/>
</dbReference>
<keyword evidence="14 17" id="KW-0675">Receptor</keyword>
<feature type="chain" id="PRO_5034828329" description="Receptor protein-tyrosine kinase" evidence="21">
    <location>
        <begin position="20"/>
        <end position="1249"/>
    </location>
</feature>
<dbReference type="GO" id="GO:0016328">
    <property type="term" value="C:lateral plasma membrane"/>
    <property type="evidence" value="ECO:0007669"/>
    <property type="project" value="Ensembl"/>
</dbReference>
<evidence type="ECO:0000256" key="10">
    <source>
        <dbReference type="ARBA" id="ARBA00022989"/>
    </source>
</evidence>
<dbReference type="InterPro" id="IPR011009">
    <property type="entry name" value="Kinase-like_dom_sf"/>
</dbReference>
<dbReference type="SUPFAM" id="SSF57184">
    <property type="entry name" value="Growth factor receptor domain"/>
    <property type="match status" value="2"/>
</dbReference>
<evidence type="ECO:0000313" key="23">
    <source>
        <dbReference type="Ensembl" id="ENSJJAP00000020395.1"/>
    </source>
</evidence>
<dbReference type="PANTHER" id="PTHR24416:SF88">
    <property type="entry name" value="RECEPTOR TYROSINE-PROTEIN KINASE ERBB-3"/>
    <property type="match status" value="1"/>
</dbReference>
<dbReference type="GO" id="GO:0021545">
    <property type="term" value="P:cranial nerve development"/>
    <property type="evidence" value="ECO:0007669"/>
    <property type="project" value="Ensembl"/>
</dbReference>
<dbReference type="GO" id="GO:0043125">
    <property type="term" value="F:ErbB-3 class receptor binding"/>
    <property type="evidence" value="ECO:0007669"/>
    <property type="project" value="Ensembl"/>
</dbReference>
<dbReference type="FunFam" id="1.10.510.10:FF:000233">
    <property type="entry name" value="receptor tyrosine-protein kinase erbB-3"/>
    <property type="match status" value="1"/>
</dbReference>
<dbReference type="GO" id="GO:0005524">
    <property type="term" value="F:ATP binding"/>
    <property type="evidence" value="ECO:0007669"/>
    <property type="project" value="UniProtKB-UniRule"/>
</dbReference>
<dbReference type="PIRSF" id="PIRSF000619">
    <property type="entry name" value="TyrPK_EGF-R"/>
    <property type="match status" value="1"/>
</dbReference>
<evidence type="ECO:0000256" key="19">
    <source>
        <dbReference type="SAM" id="MobiDB-lite"/>
    </source>
</evidence>
<sequence length="1249" mass="138628">MRANRALQVLGFLLSLARGSEVGNSQAVCPGTLNGLSVTGDAENQYQTLYKLYERCEVVMGNLEIVLTGHNADLSFLQWIREVTGYVLVAMNEFSTLPLPNLRVVRGTQVYDGKFAIFVMLNYNTNSSHALRQLHFTQLTEILSGGVYIEKNDKLCHMDTIDWRDIVRDRDAEIVVKDNGRSCPPCHENCKGRCWGPGPKDCQTLTKTICAPQCNGHCFGPDPNQCCHDECAGGCSGPQDTDCFACRHFNDSGACVPRCPQPLVYNKLTFQLEPNPHTKYQYGGVCVASCPRKCLRRTNNSRPKGICVVCLLLLCCTFTLLTKFYCSPRDPWHKIPALDPEKLNVFRTVREITGYLNIQSWPPHMHNFSVFSNLTTIGGRSLYNRGFSLLIMKNLNITSLGFRSLKEISAGRIYISSNRQLCYHHSLNWTKLLRGPSEERLDIKHNRPRRDCGERKGPLGLEAIIRKHSGEMAEGKVCDPLCSSGGCWGPGPGQCLSCRNYSRGGVCVTHCNFLNGYKFAHESECFSCHPECQPMEGGPELQDCLGQTLVLISKTHLAMALTLGLAVIFLILGGTILYWRGRRIQNKRAMRRYLERGESIEPLDPSEKANKVLARIFKETELRKLKVIGSGVFGTVHKGVWIPEGESIKIPVCIKVIEDKSGRQSFQAVTDHMLAIGSLDHAHIVRLLGLCPGSSLQLVTQFLPLGSLLDHVRQHQGALGPQLLLNWGVQIAKGMYYLEEHGMVHRNLAARNVLLKSPSQVQVADFGVADLLPPDDKQLLHSEAKTPIKWMALESIHFGKYTHQSDVWSYGVTVWELMTFGAEPYAGLRLAEVPDLLEKGERLAQPQICTIDVYMVMVKCWMIDENIRPTFKELANEFTRMARDPPRYLVIKRESGPGIPPGAEPNKELEEVELEPELDLDLDLEAEEDSLATTLGSALSLPVGTLSRPRGSQISPSSGYIPMNQSNLGEACLESAVSGASERCPRPVSLHPVPRGRLTSESSEGHVTGSEAELQEKVSMCRSRSRSRSRSPRPRGDSAYHSQRHSLLTPVTPLSPPGLEEDINGYVMPDTHLKGTSSSREGTLSSVGLSSVLGTEDDEEDEEYEYMNRKKRHSSSCPPRPGSLEELGYEYMDVGSDLSASLGSTQSCPLHPVPIMPSAGTTPDEDYEYMNRRRGGGGPGGDYAAMEACPAAEQGYEEMRAFQGPGHHAPHVRYARLKTLRSLEATDSAFDNPDYWHSRLFPKANAQRT</sequence>
<keyword evidence="8 17" id="KW-0418">Kinase</keyword>
<dbReference type="InterPro" id="IPR036941">
    <property type="entry name" value="Rcpt_L-dom_sf"/>
</dbReference>
<evidence type="ECO:0000256" key="7">
    <source>
        <dbReference type="ARBA" id="ARBA00022741"/>
    </source>
</evidence>
<organism evidence="23 24">
    <name type="scientific">Jaculus jaculus</name>
    <name type="common">Lesser Egyptian jerboa</name>
    <dbReference type="NCBI Taxonomy" id="51337"/>
    <lineage>
        <taxon>Eukaryota</taxon>
        <taxon>Metazoa</taxon>
        <taxon>Chordata</taxon>
        <taxon>Craniata</taxon>
        <taxon>Vertebrata</taxon>
        <taxon>Euteleostomi</taxon>
        <taxon>Mammalia</taxon>
        <taxon>Eutheria</taxon>
        <taxon>Euarchontoglires</taxon>
        <taxon>Glires</taxon>
        <taxon>Rodentia</taxon>
        <taxon>Myomorpha</taxon>
        <taxon>Dipodoidea</taxon>
        <taxon>Dipodidae</taxon>
        <taxon>Dipodinae</taxon>
        <taxon>Jaculus</taxon>
    </lineage>
</organism>
<evidence type="ECO:0000256" key="9">
    <source>
        <dbReference type="ARBA" id="ARBA00022840"/>
    </source>
</evidence>
<evidence type="ECO:0000256" key="8">
    <source>
        <dbReference type="ARBA" id="ARBA00022777"/>
    </source>
</evidence>
<dbReference type="InterPro" id="IPR001245">
    <property type="entry name" value="Ser-Thr/Tyr_kinase_cat_dom"/>
</dbReference>
<dbReference type="GO" id="GO:0070886">
    <property type="term" value="P:positive regulation of calcineurin-NFAT signaling cascade"/>
    <property type="evidence" value="ECO:0007669"/>
    <property type="project" value="Ensembl"/>
</dbReference>
<feature type="compositionally biased region" description="Basic residues" evidence="19">
    <location>
        <begin position="1023"/>
        <end position="1033"/>
    </location>
</feature>
<evidence type="ECO:0000256" key="5">
    <source>
        <dbReference type="ARBA" id="ARBA00022692"/>
    </source>
</evidence>
<dbReference type="GO" id="GO:0008284">
    <property type="term" value="P:positive regulation of cell population proliferation"/>
    <property type="evidence" value="ECO:0007669"/>
    <property type="project" value="TreeGrafter"/>
</dbReference>
<dbReference type="Gene3D" id="1.10.510.10">
    <property type="entry name" value="Transferase(Phosphotransferase) domain 1"/>
    <property type="match status" value="1"/>
</dbReference>
<evidence type="ECO:0000256" key="12">
    <source>
        <dbReference type="ARBA" id="ARBA00023137"/>
    </source>
</evidence>
<keyword evidence="11 17" id="KW-0472">Membrane</keyword>
<dbReference type="InterPro" id="IPR006212">
    <property type="entry name" value="Furin_repeat"/>
</dbReference>
<keyword evidence="6 21" id="KW-0732">Signal</keyword>
<dbReference type="GO" id="GO:0038132">
    <property type="term" value="F:neuregulin binding"/>
    <property type="evidence" value="ECO:0007669"/>
    <property type="project" value="Ensembl"/>
</dbReference>